<proteinExistence type="predicted"/>
<dbReference type="AlphaFoldDB" id="A0A9P4PA88"/>
<dbReference type="Proteomes" id="UP000799764">
    <property type="component" value="Unassembled WGS sequence"/>
</dbReference>
<reference evidence="2" key="1">
    <citation type="journal article" date="2020" name="Stud. Mycol.">
        <title>101 Dothideomycetes genomes: a test case for predicting lifestyles and emergence of pathogens.</title>
        <authorList>
            <person name="Haridas S."/>
            <person name="Albert R."/>
            <person name="Binder M."/>
            <person name="Bloem J."/>
            <person name="Labutti K."/>
            <person name="Salamov A."/>
            <person name="Andreopoulos B."/>
            <person name="Baker S."/>
            <person name="Barry K."/>
            <person name="Bills G."/>
            <person name="Bluhm B."/>
            <person name="Cannon C."/>
            <person name="Castanera R."/>
            <person name="Culley D."/>
            <person name="Daum C."/>
            <person name="Ezra D."/>
            <person name="Gonzalez J."/>
            <person name="Henrissat B."/>
            <person name="Kuo A."/>
            <person name="Liang C."/>
            <person name="Lipzen A."/>
            <person name="Lutzoni F."/>
            <person name="Magnuson J."/>
            <person name="Mondo S."/>
            <person name="Nolan M."/>
            <person name="Ohm R."/>
            <person name="Pangilinan J."/>
            <person name="Park H.-J."/>
            <person name="Ramirez L."/>
            <person name="Alfaro M."/>
            <person name="Sun H."/>
            <person name="Tritt A."/>
            <person name="Yoshinaga Y."/>
            <person name="Zwiers L.-H."/>
            <person name="Turgeon B."/>
            <person name="Goodwin S."/>
            <person name="Spatafora J."/>
            <person name="Crous P."/>
            <person name="Grigoriev I."/>
        </authorList>
    </citation>
    <scope>NUCLEOTIDE SEQUENCE</scope>
    <source>
        <strain evidence="2">CBS 690.94</strain>
    </source>
</reference>
<feature type="compositionally biased region" description="Polar residues" evidence="1">
    <location>
        <begin position="19"/>
        <end position="50"/>
    </location>
</feature>
<keyword evidence="3" id="KW-1185">Reference proteome</keyword>
<gene>
    <name evidence="2" type="ORF">P171DRAFT_475679</name>
</gene>
<organism evidence="2 3">
    <name type="scientific">Karstenula rhodostoma CBS 690.94</name>
    <dbReference type="NCBI Taxonomy" id="1392251"/>
    <lineage>
        <taxon>Eukaryota</taxon>
        <taxon>Fungi</taxon>
        <taxon>Dikarya</taxon>
        <taxon>Ascomycota</taxon>
        <taxon>Pezizomycotina</taxon>
        <taxon>Dothideomycetes</taxon>
        <taxon>Pleosporomycetidae</taxon>
        <taxon>Pleosporales</taxon>
        <taxon>Massarineae</taxon>
        <taxon>Didymosphaeriaceae</taxon>
        <taxon>Karstenula</taxon>
    </lineage>
</organism>
<protein>
    <submittedName>
        <fullName evidence="2">Uncharacterized protein</fullName>
    </submittedName>
</protein>
<evidence type="ECO:0000313" key="2">
    <source>
        <dbReference type="EMBL" id="KAF2441295.1"/>
    </source>
</evidence>
<dbReference type="EMBL" id="MU001506">
    <property type="protein sequence ID" value="KAF2441295.1"/>
    <property type="molecule type" value="Genomic_DNA"/>
</dbReference>
<name>A0A9P4PA88_9PLEO</name>
<sequence>MFEVAPNAIHPFKPWMPGSPSNSRTRTNTPSVLTSPGRPQNRTRSTSVRSAKFSTTVGRRPQMKRYVEDMNFVAVKSIATAYTGYRTSPSVGDARLKVLPASEWSDIDLWRDKYLLEPWITAYFEHKVNQQIWVIDFEYWAGKKDVAALGLQGSIMNLFDQSKQYTFNINYGMSLEGMKRTFALAVPEETGTLAKFRNGISDRVYGDISPLDCPTLSKVKEEIEKIGFEYDKALVLYWSNTKADLQCLARIFYKTPQMIMTPDELLPTFDIFLVMSFFRRTYNMPIY</sequence>
<evidence type="ECO:0000256" key="1">
    <source>
        <dbReference type="SAM" id="MobiDB-lite"/>
    </source>
</evidence>
<accession>A0A9P4PA88</accession>
<feature type="region of interest" description="Disordered" evidence="1">
    <location>
        <begin position="12"/>
        <end position="50"/>
    </location>
</feature>
<comment type="caution">
    <text evidence="2">The sequence shown here is derived from an EMBL/GenBank/DDBJ whole genome shotgun (WGS) entry which is preliminary data.</text>
</comment>
<evidence type="ECO:0000313" key="3">
    <source>
        <dbReference type="Proteomes" id="UP000799764"/>
    </source>
</evidence>